<name>A0A195E7W1_9HYME</name>
<keyword evidence="1" id="KW-0812">Transmembrane</keyword>
<evidence type="ECO:0000313" key="2">
    <source>
        <dbReference type="EMBL" id="KYN21298.1"/>
    </source>
</evidence>
<feature type="transmembrane region" description="Helical" evidence="1">
    <location>
        <begin position="102"/>
        <end position="120"/>
    </location>
</feature>
<dbReference type="AlphaFoldDB" id="A0A195E7W1"/>
<sequence length="121" mass="13722">NSHLLMISSRPLSLRIKIISFRIRVIRLACDASNIESSKNCTRYISVASCRASKAVAFCKLYLRYIYLVIVVLGNKSWIISLTTRAKTNLGIRKCVVLLKRLISCTTWLFHSLGLLTITVF</sequence>
<organism evidence="2 3">
    <name type="scientific">Trachymyrmex cornetzi</name>
    <dbReference type="NCBI Taxonomy" id="471704"/>
    <lineage>
        <taxon>Eukaryota</taxon>
        <taxon>Metazoa</taxon>
        <taxon>Ecdysozoa</taxon>
        <taxon>Arthropoda</taxon>
        <taxon>Hexapoda</taxon>
        <taxon>Insecta</taxon>
        <taxon>Pterygota</taxon>
        <taxon>Neoptera</taxon>
        <taxon>Endopterygota</taxon>
        <taxon>Hymenoptera</taxon>
        <taxon>Apocrita</taxon>
        <taxon>Aculeata</taxon>
        <taxon>Formicoidea</taxon>
        <taxon>Formicidae</taxon>
        <taxon>Myrmicinae</taxon>
        <taxon>Trachymyrmex</taxon>
    </lineage>
</organism>
<feature type="non-terminal residue" evidence="2">
    <location>
        <position position="1"/>
    </location>
</feature>
<keyword evidence="3" id="KW-1185">Reference proteome</keyword>
<keyword evidence="1" id="KW-1133">Transmembrane helix</keyword>
<reference evidence="2 3" key="1">
    <citation type="submission" date="2015-09" db="EMBL/GenBank/DDBJ databases">
        <title>Trachymyrmex cornetzi WGS genome.</title>
        <authorList>
            <person name="Nygaard S."/>
            <person name="Hu H."/>
            <person name="Boomsma J."/>
            <person name="Zhang G."/>
        </authorList>
    </citation>
    <scope>NUCLEOTIDE SEQUENCE [LARGE SCALE GENOMIC DNA]</scope>
    <source>
        <strain evidence="2">Tcor2-1</strain>
        <tissue evidence="2">Whole body</tissue>
    </source>
</reference>
<dbReference type="EMBL" id="KQ979479">
    <property type="protein sequence ID" value="KYN21298.1"/>
    <property type="molecule type" value="Genomic_DNA"/>
</dbReference>
<feature type="transmembrane region" description="Helical" evidence="1">
    <location>
        <begin position="62"/>
        <end position="81"/>
    </location>
</feature>
<evidence type="ECO:0000313" key="3">
    <source>
        <dbReference type="Proteomes" id="UP000078492"/>
    </source>
</evidence>
<dbReference type="Proteomes" id="UP000078492">
    <property type="component" value="Unassembled WGS sequence"/>
</dbReference>
<accession>A0A195E7W1</accession>
<proteinExistence type="predicted"/>
<evidence type="ECO:0000256" key="1">
    <source>
        <dbReference type="SAM" id="Phobius"/>
    </source>
</evidence>
<protein>
    <submittedName>
        <fullName evidence="2">Uncharacterized protein</fullName>
    </submittedName>
</protein>
<gene>
    <name evidence="2" type="ORF">ALC57_06223</name>
</gene>
<keyword evidence="1" id="KW-0472">Membrane</keyword>